<evidence type="ECO:0000313" key="3">
    <source>
        <dbReference type="EMBL" id="KAK5068414.1"/>
    </source>
</evidence>
<feature type="domain" description="DUF6590" evidence="2">
    <location>
        <begin position="525"/>
        <end position="672"/>
    </location>
</feature>
<dbReference type="EMBL" id="JAVRRF010000001">
    <property type="protein sequence ID" value="KAK5068414.1"/>
    <property type="molecule type" value="Genomic_DNA"/>
</dbReference>
<sequence>MDILNDEENQRIFRGRLGRKRQTILFLPMLFMLSHSGDRVDAAPFAVLLVPKKHTRAAQLAIQILRPHKSLHAYGLQYTSEIDDIEISADDGASLPGLGSIHRNGNGLSGKTVLVCPANEISSTNGRLATVGGVLKLGPNAHYAMTCAHVFHDFGSASDVSDEDIVTSDSDTDDTDGSIASPTAFSQDQSSDEGPVMHAVFRPLPPKSSDVDRFSQWLETDSVHRARHIGNAFTRSPISPVPQELLFNAKLDWALVEVTDPRLWTDASHSLPCVSTSTMQPPKGNVIILWESQQEARSFGTKSALDFPWMKGFVEVWAIEGRSGPGACGAWVVEQDSGSVAGIVVAHSKAMSLTWMLPAHEIFADIKSRWELHGFSVEQSLSHACHSEQSTTGTFVSGSKEHGQIQHPEAMSLGSTEVLPLEEAGNPAHISGVPPLESLRDDQAAAILSRRKQFEQATANTRRKTNPDSSGPQHFHDTSYDYAEDINNTLPWMPGIPEEMDRTPFVYPTPSGRRVESRFERSDSAFFRVGRVFVMMPQGTLVDDGWPSGQTGLRRPDVWTTCGLVVVSREQGCVCVPIRSYGGRPLRTLDMEQWQKDAHAVVSSKVGGAFQPPRVEPNLLKKPIVVRLNIFQLTQEFPPVSYIYFGEHYTFQEEAEVIDLGVIDERSMRDFEQYWREEVNADQDSEYGPLAID</sequence>
<organism evidence="3 4">
    <name type="scientific">Exophiala sideris</name>
    <dbReference type="NCBI Taxonomy" id="1016849"/>
    <lineage>
        <taxon>Eukaryota</taxon>
        <taxon>Fungi</taxon>
        <taxon>Dikarya</taxon>
        <taxon>Ascomycota</taxon>
        <taxon>Pezizomycotina</taxon>
        <taxon>Eurotiomycetes</taxon>
        <taxon>Chaetothyriomycetidae</taxon>
        <taxon>Chaetothyriales</taxon>
        <taxon>Herpotrichiellaceae</taxon>
        <taxon>Exophiala</taxon>
    </lineage>
</organism>
<feature type="region of interest" description="Disordered" evidence="1">
    <location>
        <begin position="454"/>
        <end position="479"/>
    </location>
</feature>
<keyword evidence="4" id="KW-1185">Reference proteome</keyword>
<evidence type="ECO:0000256" key="1">
    <source>
        <dbReference type="SAM" id="MobiDB-lite"/>
    </source>
</evidence>
<evidence type="ECO:0000313" key="4">
    <source>
        <dbReference type="Proteomes" id="UP001345691"/>
    </source>
</evidence>
<proteinExistence type="predicted"/>
<dbReference type="Pfam" id="PF20233">
    <property type="entry name" value="DUF6590"/>
    <property type="match status" value="1"/>
</dbReference>
<comment type="caution">
    <text evidence="3">The sequence shown here is derived from an EMBL/GenBank/DDBJ whole genome shotgun (WGS) entry which is preliminary data.</text>
</comment>
<name>A0ABR0JSI9_9EURO</name>
<evidence type="ECO:0000259" key="2">
    <source>
        <dbReference type="Pfam" id="PF20233"/>
    </source>
</evidence>
<accession>A0ABR0JSI9</accession>
<feature type="region of interest" description="Disordered" evidence="1">
    <location>
        <begin position="162"/>
        <end position="194"/>
    </location>
</feature>
<dbReference type="InterPro" id="IPR046497">
    <property type="entry name" value="DUF6590"/>
</dbReference>
<reference evidence="3 4" key="1">
    <citation type="submission" date="2023-08" db="EMBL/GenBank/DDBJ databases">
        <title>Black Yeasts Isolated from many extreme environments.</title>
        <authorList>
            <person name="Coleine C."/>
            <person name="Stajich J.E."/>
            <person name="Selbmann L."/>
        </authorList>
    </citation>
    <scope>NUCLEOTIDE SEQUENCE [LARGE SCALE GENOMIC DNA]</scope>
    <source>
        <strain evidence="3 4">CCFEE 6328</strain>
    </source>
</reference>
<gene>
    <name evidence="3" type="ORF">LTR69_000533</name>
</gene>
<protein>
    <recommendedName>
        <fullName evidence="2">DUF6590 domain-containing protein</fullName>
    </recommendedName>
</protein>
<dbReference type="Proteomes" id="UP001345691">
    <property type="component" value="Unassembled WGS sequence"/>
</dbReference>
<feature type="compositionally biased region" description="Acidic residues" evidence="1">
    <location>
        <begin position="162"/>
        <end position="176"/>
    </location>
</feature>